<feature type="domain" description="DUF5018" evidence="2">
    <location>
        <begin position="35"/>
        <end position="152"/>
    </location>
</feature>
<evidence type="ECO:0000313" key="3">
    <source>
        <dbReference type="EMBL" id="RGN34252.1"/>
    </source>
</evidence>
<evidence type="ECO:0000256" key="1">
    <source>
        <dbReference type="SAM" id="SignalP"/>
    </source>
</evidence>
<dbReference type="EMBL" id="QSUL01000009">
    <property type="protein sequence ID" value="RGN34252.1"/>
    <property type="molecule type" value="Genomic_DNA"/>
</dbReference>
<dbReference type="InterPro" id="IPR054460">
    <property type="entry name" value="DUF5018-rel"/>
</dbReference>
<feature type="chain" id="PRO_5017821048" description="DUF5018 domain-containing protein" evidence="1">
    <location>
        <begin position="21"/>
        <end position="159"/>
    </location>
</feature>
<evidence type="ECO:0000313" key="4">
    <source>
        <dbReference type="Proteomes" id="UP000260983"/>
    </source>
</evidence>
<comment type="caution">
    <text evidence="3">The sequence shown here is derived from an EMBL/GenBank/DDBJ whole genome shotgun (WGS) entry which is preliminary data.</text>
</comment>
<sequence length="159" mass="17655">MKKILLIFSVLLLTMTSCLKQGLEDVESSSLCDLSNVEFEYRWAKETLNSSGEPTGVYELHYKGLIVDKTIDKENHKVTIKLNVPNASGDFTNDIRGDVMLSNLTCMFTVSTAASVKPLGDAPKLGKPGDFSDMTYTYRIIAAAGNYTDWVIDIVEFKK</sequence>
<dbReference type="Pfam" id="PF22243">
    <property type="entry name" value="DUF5018-rel"/>
    <property type="match status" value="1"/>
</dbReference>
<organism evidence="3 4">
    <name type="scientific">Bacteroides oleiciplenus</name>
    <dbReference type="NCBI Taxonomy" id="626931"/>
    <lineage>
        <taxon>Bacteria</taxon>
        <taxon>Pseudomonadati</taxon>
        <taxon>Bacteroidota</taxon>
        <taxon>Bacteroidia</taxon>
        <taxon>Bacteroidales</taxon>
        <taxon>Bacteroidaceae</taxon>
        <taxon>Bacteroides</taxon>
    </lineage>
</organism>
<protein>
    <recommendedName>
        <fullName evidence="2">DUF5018 domain-containing protein</fullName>
    </recommendedName>
</protein>
<proteinExistence type="predicted"/>
<dbReference type="RefSeq" id="WP_117724631.1">
    <property type="nucleotide sequence ID" value="NZ_QSUL01000009.1"/>
</dbReference>
<dbReference type="Gene3D" id="2.60.40.4120">
    <property type="match status" value="1"/>
</dbReference>
<evidence type="ECO:0000259" key="2">
    <source>
        <dbReference type="Pfam" id="PF22243"/>
    </source>
</evidence>
<dbReference type="AlphaFoldDB" id="A0A3E5B9G8"/>
<dbReference type="PROSITE" id="PS51257">
    <property type="entry name" value="PROKAR_LIPOPROTEIN"/>
    <property type="match status" value="1"/>
</dbReference>
<gene>
    <name evidence="3" type="ORF">DXB65_14265</name>
</gene>
<keyword evidence="1" id="KW-0732">Signal</keyword>
<name>A0A3E5B9G8_9BACE</name>
<accession>A0A3E5B9G8</accession>
<reference evidence="3 4" key="1">
    <citation type="submission" date="2018-08" db="EMBL/GenBank/DDBJ databases">
        <title>A genome reference for cultivated species of the human gut microbiota.</title>
        <authorList>
            <person name="Zou Y."/>
            <person name="Xue W."/>
            <person name="Luo G."/>
        </authorList>
    </citation>
    <scope>NUCLEOTIDE SEQUENCE [LARGE SCALE GENOMIC DNA]</scope>
    <source>
        <strain evidence="3 4">OM05-15BH</strain>
    </source>
</reference>
<feature type="signal peptide" evidence="1">
    <location>
        <begin position="1"/>
        <end position="20"/>
    </location>
</feature>
<dbReference type="Proteomes" id="UP000260983">
    <property type="component" value="Unassembled WGS sequence"/>
</dbReference>